<sequence>MEALIIPVLVVLAGLGISGVKVTSSSRSMLVERLGKYDRQLRPGLSLVIPGLERVVSHESLKERVLDIPPQQCITRDNVSIEVDAVVYWQLLEHARAYYGVDNLQAAMVNLVLTQIRAEMGKLDLDQTFTTRSEVNETLLKELDQATDPWGVKVTRVELRDIQPSQGVQQAMEQQMTAEREKRAAILRSEGERESQVNAARGRAEALVLDAKAKQEAVLLDADAQAKQQLLLAKARAQAATELAAVIEAHPAAAEGLRLLLAKDWMAMGQEMARSQGGSVLMVDPQSPASLLAALKGLQEKGGS</sequence>
<dbReference type="PROSITE" id="PS01270">
    <property type="entry name" value="BAND_7"/>
    <property type="match status" value="1"/>
</dbReference>
<dbReference type="SUPFAM" id="SSF117892">
    <property type="entry name" value="Band 7/SPFH domain"/>
    <property type="match status" value="1"/>
</dbReference>
<protein>
    <submittedName>
        <fullName evidence="7">Stomatin-like protein</fullName>
    </submittedName>
</protein>
<dbReference type="InterPro" id="IPR050710">
    <property type="entry name" value="Band7/mec-2_domain"/>
</dbReference>
<keyword evidence="5" id="KW-0472">Membrane</keyword>
<dbReference type="Proteomes" id="UP001304461">
    <property type="component" value="Unassembled WGS sequence"/>
</dbReference>
<gene>
    <name evidence="7" type="ORF">VB738_13340</name>
</gene>
<comment type="subcellular location">
    <subcellularLocation>
        <location evidence="1">Membrane</location>
        <topology evidence="1">Single-pass membrane protein</topology>
    </subcellularLocation>
</comment>
<evidence type="ECO:0000313" key="8">
    <source>
        <dbReference type="Proteomes" id="UP001304461"/>
    </source>
</evidence>
<comment type="caution">
    <text evidence="7">The sequence shown here is derived from an EMBL/GenBank/DDBJ whole genome shotgun (WGS) entry which is preliminary data.</text>
</comment>
<keyword evidence="3" id="KW-0812">Transmembrane</keyword>
<evidence type="ECO:0000256" key="3">
    <source>
        <dbReference type="ARBA" id="ARBA00022692"/>
    </source>
</evidence>
<dbReference type="InterPro" id="IPR001107">
    <property type="entry name" value="Band_7"/>
</dbReference>
<organism evidence="7 8">
    <name type="scientific">Cyanobium gracile UHCC 0139</name>
    <dbReference type="NCBI Taxonomy" id="3110308"/>
    <lineage>
        <taxon>Bacteria</taxon>
        <taxon>Bacillati</taxon>
        <taxon>Cyanobacteriota</taxon>
        <taxon>Cyanophyceae</taxon>
        <taxon>Synechococcales</taxon>
        <taxon>Prochlorococcaceae</taxon>
        <taxon>Cyanobium</taxon>
    </lineage>
</organism>
<evidence type="ECO:0000256" key="5">
    <source>
        <dbReference type="ARBA" id="ARBA00023136"/>
    </source>
</evidence>
<evidence type="ECO:0000256" key="4">
    <source>
        <dbReference type="ARBA" id="ARBA00022989"/>
    </source>
</evidence>
<dbReference type="Gene3D" id="3.30.479.30">
    <property type="entry name" value="Band 7 domain"/>
    <property type="match status" value="1"/>
</dbReference>
<comment type="similarity">
    <text evidence="2">Belongs to the band 7/mec-2 family.</text>
</comment>
<evidence type="ECO:0000256" key="1">
    <source>
        <dbReference type="ARBA" id="ARBA00004167"/>
    </source>
</evidence>
<dbReference type="InterPro" id="IPR001972">
    <property type="entry name" value="Stomatin_HflK_fam"/>
</dbReference>
<evidence type="ECO:0000256" key="2">
    <source>
        <dbReference type="ARBA" id="ARBA00008164"/>
    </source>
</evidence>
<dbReference type="SMART" id="SM00244">
    <property type="entry name" value="PHB"/>
    <property type="match status" value="1"/>
</dbReference>
<evidence type="ECO:0000259" key="6">
    <source>
        <dbReference type="SMART" id="SM00244"/>
    </source>
</evidence>
<keyword evidence="4" id="KW-1133">Transmembrane helix</keyword>
<accession>A0ABU5RWU3</accession>
<dbReference type="PANTHER" id="PTHR43327:SF10">
    <property type="entry name" value="STOMATIN-LIKE PROTEIN 2, MITOCHONDRIAL"/>
    <property type="match status" value="1"/>
</dbReference>
<dbReference type="RefSeq" id="WP_323306204.1">
    <property type="nucleotide sequence ID" value="NZ_JAYGHX010000009.1"/>
</dbReference>
<dbReference type="InterPro" id="IPR018080">
    <property type="entry name" value="Band_7/stomatin-like_CS"/>
</dbReference>
<keyword evidence="8" id="KW-1185">Reference proteome</keyword>
<feature type="domain" description="Band 7" evidence="6">
    <location>
        <begin position="18"/>
        <end position="176"/>
    </location>
</feature>
<dbReference type="PRINTS" id="PR00721">
    <property type="entry name" value="STOMATIN"/>
</dbReference>
<evidence type="ECO:0000313" key="7">
    <source>
        <dbReference type="EMBL" id="MEA5392243.1"/>
    </source>
</evidence>
<dbReference type="InterPro" id="IPR036013">
    <property type="entry name" value="Band_7/SPFH_dom_sf"/>
</dbReference>
<dbReference type="Pfam" id="PF01145">
    <property type="entry name" value="Band_7"/>
    <property type="match status" value="1"/>
</dbReference>
<dbReference type="PANTHER" id="PTHR43327">
    <property type="entry name" value="STOMATIN-LIKE PROTEIN 2, MITOCHONDRIAL"/>
    <property type="match status" value="1"/>
</dbReference>
<name>A0ABU5RWU3_9CYAN</name>
<reference evidence="7 8" key="1">
    <citation type="submission" date="2023-12" db="EMBL/GenBank/DDBJ databases">
        <title>Baltic Sea Cyanobacteria.</title>
        <authorList>
            <person name="Delbaje E."/>
            <person name="Fewer D.P."/>
            <person name="Shishido T.K."/>
        </authorList>
    </citation>
    <scope>NUCLEOTIDE SEQUENCE [LARGE SCALE GENOMIC DNA]</scope>
    <source>
        <strain evidence="7 8">UHCC 0139</strain>
    </source>
</reference>
<proteinExistence type="inferred from homology"/>
<dbReference type="CDD" id="cd08829">
    <property type="entry name" value="SPFH_paraslipin"/>
    <property type="match status" value="1"/>
</dbReference>
<dbReference type="EMBL" id="JAYGHX010000009">
    <property type="protein sequence ID" value="MEA5392243.1"/>
    <property type="molecule type" value="Genomic_DNA"/>
</dbReference>